<comment type="caution">
    <text evidence="1">The sequence shown here is derived from an EMBL/GenBank/DDBJ whole genome shotgun (WGS) entry which is preliminary data.</text>
</comment>
<reference evidence="1" key="1">
    <citation type="submission" date="2019-09" db="EMBL/GenBank/DDBJ databases">
        <title>Characterisation of the sponge microbiome using genome-centric metagenomics.</title>
        <authorList>
            <person name="Engelberts J.P."/>
            <person name="Robbins S.J."/>
            <person name="De Goeij J.M."/>
            <person name="Aranda M."/>
            <person name="Bell S.C."/>
            <person name="Webster N.S."/>
        </authorList>
    </citation>
    <scope>NUCLEOTIDE SEQUENCE</scope>
    <source>
        <strain evidence="1">SB0664_bin_43</strain>
    </source>
</reference>
<organism evidence="1">
    <name type="scientific">Boseongicola sp. SB0664_bin_43</name>
    <dbReference type="NCBI Taxonomy" id="2604844"/>
    <lineage>
        <taxon>Bacteria</taxon>
        <taxon>Pseudomonadati</taxon>
        <taxon>Pseudomonadota</taxon>
        <taxon>Alphaproteobacteria</taxon>
        <taxon>Rhodobacterales</taxon>
        <taxon>Paracoccaceae</taxon>
        <taxon>Boseongicola</taxon>
    </lineage>
</organism>
<dbReference type="InterPro" id="IPR025427">
    <property type="entry name" value="DUF4160"/>
</dbReference>
<dbReference type="AlphaFoldDB" id="A0A6B0Y2X5"/>
<dbReference type="Pfam" id="PF13711">
    <property type="entry name" value="DUF4160"/>
    <property type="match status" value="1"/>
</dbReference>
<evidence type="ECO:0000313" key="1">
    <source>
        <dbReference type="EMBL" id="MXY34149.1"/>
    </source>
</evidence>
<accession>A0A6B0Y2X5</accession>
<feature type="non-terminal residue" evidence="1">
    <location>
        <position position="81"/>
    </location>
</feature>
<gene>
    <name evidence="1" type="ORF">F4Y60_08695</name>
</gene>
<proteinExistence type="predicted"/>
<sequence>MPTIHRARGFRFVIYFNDHMPVHVHAIAGPEMARITLEDPDGDTVIEFATDGISPRELRWLRKEVADHRDKIFWEWSRIHG</sequence>
<name>A0A6B0Y2X5_9RHOB</name>
<dbReference type="EMBL" id="VXRY01000344">
    <property type="protein sequence ID" value="MXY34149.1"/>
    <property type="molecule type" value="Genomic_DNA"/>
</dbReference>
<protein>
    <submittedName>
        <fullName evidence="1">DUF4160 domain-containing protein</fullName>
    </submittedName>
</protein>